<organism evidence="2 3">
    <name type="scientific">Massilia mucilaginosa</name>
    <dbReference type="NCBI Taxonomy" id="2609282"/>
    <lineage>
        <taxon>Bacteria</taxon>
        <taxon>Pseudomonadati</taxon>
        <taxon>Pseudomonadota</taxon>
        <taxon>Betaproteobacteria</taxon>
        <taxon>Burkholderiales</taxon>
        <taxon>Oxalobacteraceae</taxon>
        <taxon>Telluria group</taxon>
        <taxon>Massilia</taxon>
    </lineage>
</organism>
<feature type="signal peptide" evidence="1">
    <location>
        <begin position="1"/>
        <end position="26"/>
    </location>
</feature>
<dbReference type="Proteomes" id="UP000609726">
    <property type="component" value="Unassembled WGS sequence"/>
</dbReference>
<proteinExistence type="predicted"/>
<sequence length="321" mass="34346">MMPTSALLTRLFLCALLCACREQRPAATPAAPAVAASASATAAVTAPPASEAVPAPPAPTPEQLEAQAAGMRERVVLMQSIFGGKFNPVRNDATMQLSVPEEPGMQVYTIEPVAHTFLPNGDAALVANALRGDRGPDDGRVRTEGGLLNIFILRKTEGRWALLKHHTNIARMGSWESIGRARFMQLAPGKPGLAMLHGFAMMDYAHRRLSLFDLTADPVRSLTGDGITIFFSTSGCVPEEENICSDIVAGWRFALPAAQADYNDLVLTFVGQDDGKKEARRKGQEGPVLASDITSLNGSARYAYNGKTYVLVEGKNPAPQE</sequence>
<dbReference type="RefSeq" id="WP_166874879.1">
    <property type="nucleotide sequence ID" value="NZ_WHJH01000011.1"/>
</dbReference>
<name>A0ABX0NSA0_9BURK</name>
<accession>A0ABX0NSA0</accession>
<feature type="chain" id="PRO_5045774885" description="Lipoprotein" evidence="1">
    <location>
        <begin position="27"/>
        <end position="321"/>
    </location>
</feature>
<reference evidence="2 3" key="1">
    <citation type="submission" date="2019-10" db="EMBL/GenBank/DDBJ databases">
        <title>Taxonomy of Antarctic Massilia spp.: description of Massilia rubra sp. nov., Massilia aquatica sp. nov., Massilia mucilaginosa sp. nov., Massilia frigida sp. nov. isolated from streams, lakes and regoliths.</title>
        <authorList>
            <person name="Holochova P."/>
            <person name="Sedlacek I."/>
            <person name="Kralova S."/>
            <person name="Maslanova I."/>
            <person name="Busse H.-J."/>
            <person name="Stankova E."/>
            <person name="Vrbovska V."/>
            <person name="Kovarovic V."/>
            <person name="Bartak M."/>
            <person name="Svec P."/>
            <person name="Pantucek R."/>
        </authorList>
    </citation>
    <scope>NUCLEOTIDE SEQUENCE [LARGE SCALE GENOMIC DNA]</scope>
    <source>
        <strain evidence="2 3">CCM 8733</strain>
    </source>
</reference>
<keyword evidence="1" id="KW-0732">Signal</keyword>
<protein>
    <recommendedName>
        <fullName evidence="4">Lipoprotein</fullName>
    </recommendedName>
</protein>
<evidence type="ECO:0000313" key="3">
    <source>
        <dbReference type="Proteomes" id="UP000609726"/>
    </source>
</evidence>
<keyword evidence="3" id="KW-1185">Reference proteome</keyword>
<evidence type="ECO:0008006" key="4">
    <source>
        <dbReference type="Google" id="ProtNLM"/>
    </source>
</evidence>
<evidence type="ECO:0000256" key="1">
    <source>
        <dbReference type="SAM" id="SignalP"/>
    </source>
</evidence>
<dbReference type="EMBL" id="WHJH01000011">
    <property type="protein sequence ID" value="NHZ89784.1"/>
    <property type="molecule type" value="Genomic_DNA"/>
</dbReference>
<gene>
    <name evidence="2" type="ORF">F2P45_12280</name>
</gene>
<comment type="caution">
    <text evidence="2">The sequence shown here is derived from an EMBL/GenBank/DDBJ whole genome shotgun (WGS) entry which is preliminary data.</text>
</comment>
<evidence type="ECO:0000313" key="2">
    <source>
        <dbReference type="EMBL" id="NHZ89784.1"/>
    </source>
</evidence>